<name>A0A418NSD0_9SPHN</name>
<dbReference type="AlphaFoldDB" id="A0A418NSD0"/>
<protein>
    <submittedName>
        <fullName evidence="2">Uncharacterized protein</fullName>
    </submittedName>
</protein>
<sequence length="243" mass="26467">MSRTDRRSAMLLAFVAGVAPALCANRALAAPLSGLIAPPDGPMRYSRTVVRQLADGREFSATRDFAVAFRRFDGGFMLSGQQTDVRIEAPAALEQFVRIERERDESGLFPIALDAFGQILSTQIAQPAGPDLRRAVGEALAQISSDHASADEREQLARYLSALQIAGNHVIAYLPTDLFAPASLSRRDEQRVDLPGGLQGTVESVFECERDASTGLMRAAARRIVTLVEGTSRTVREHWSLTR</sequence>
<accession>A0A418NSD0</accession>
<organism evidence="2 3">
    <name type="scientific">Aurantiacibacter zhengii</name>
    <dbReference type="NCBI Taxonomy" id="2307003"/>
    <lineage>
        <taxon>Bacteria</taxon>
        <taxon>Pseudomonadati</taxon>
        <taxon>Pseudomonadota</taxon>
        <taxon>Alphaproteobacteria</taxon>
        <taxon>Sphingomonadales</taxon>
        <taxon>Erythrobacteraceae</taxon>
        <taxon>Aurantiacibacter</taxon>
    </lineage>
</organism>
<dbReference type="EMBL" id="QXFL01000003">
    <property type="protein sequence ID" value="RIV86525.1"/>
    <property type="molecule type" value="Genomic_DNA"/>
</dbReference>
<comment type="caution">
    <text evidence="2">The sequence shown here is derived from an EMBL/GenBank/DDBJ whole genome shotgun (WGS) entry which is preliminary data.</text>
</comment>
<dbReference type="Proteomes" id="UP000286576">
    <property type="component" value="Unassembled WGS sequence"/>
</dbReference>
<reference evidence="2 3" key="1">
    <citation type="submission" date="2018-08" db="EMBL/GenBank/DDBJ databases">
        <title>Erythrobacter zhengii sp.nov., a bacterium isolated from deep-sea sediment.</title>
        <authorList>
            <person name="Fang C."/>
            <person name="Wu Y.-H."/>
            <person name="Sun C."/>
            <person name="Wang H."/>
            <person name="Cheng H."/>
            <person name="Meng F.-X."/>
            <person name="Wang C.-S."/>
            <person name="Xu X.-W."/>
        </authorList>
    </citation>
    <scope>NUCLEOTIDE SEQUENCE [LARGE SCALE GENOMIC DNA]</scope>
    <source>
        <strain evidence="2 3">V18</strain>
    </source>
</reference>
<evidence type="ECO:0000313" key="3">
    <source>
        <dbReference type="Proteomes" id="UP000286576"/>
    </source>
</evidence>
<dbReference type="RefSeq" id="WP_119586257.1">
    <property type="nucleotide sequence ID" value="NZ_CAWODQ010000022.1"/>
</dbReference>
<dbReference type="OrthoDB" id="7508780at2"/>
<keyword evidence="1" id="KW-0732">Signal</keyword>
<feature type="chain" id="PRO_5019018473" evidence="1">
    <location>
        <begin position="30"/>
        <end position="243"/>
    </location>
</feature>
<evidence type="ECO:0000313" key="2">
    <source>
        <dbReference type="EMBL" id="RIV86525.1"/>
    </source>
</evidence>
<keyword evidence="3" id="KW-1185">Reference proteome</keyword>
<gene>
    <name evidence="2" type="ORF">D2V07_07305</name>
</gene>
<feature type="signal peptide" evidence="1">
    <location>
        <begin position="1"/>
        <end position="29"/>
    </location>
</feature>
<evidence type="ECO:0000256" key="1">
    <source>
        <dbReference type="SAM" id="SignalP"/>
    </source>
</evidence>
<proteinExistence type="predicted"/>